<keyword evidence="2 4" id="KW-0238">DNA-binding</keyword>
<dbReference type="PROSITE" id="PS50977">
    <property type="entry name" value="HTH_TETR_2"/>
    <property type="match status" value="1"/>
</dbReference>
<dbReference type="SUPFAM" id="SSF46689">
    <property type="entry name" value="Homeodomain-like"/>
    <property type="match status" value="1"/>
</dbReference>
<keyword evidence="1" id="KW-0805">Transcription regulation</keyword>
<evidence type="ECO:0000256" key="1">
    <source>
        <dbReference type="ARBA" id="ARBA00023015"/>
    </source>
</evidence>
<evidence type="ECO:0000256" key="2">
    <source>
        <dbReference type="ARBA" id="ARBA00023125"/>
    </source>
</evidence>
<dbReference type="PANTHER" id="PTHR47506">
    <property type="entry name" value="TRANSCRIPTIONAL REGULATORY PROTEIN"/>
    <property type="match status" value="1"/>
</dbReference>
<keyword evidence="3" id="KW-0804">Transcription</keyword>
<comment type="caution">
    <text evidence="6">The sequence shown here is derived from an EMBL/GenBank/DDBJ whole genome shotgun (WGS) entry which is preliminary data.</text>
</comment>
<dbReference type="Proteomes" id="UP000094025">
    <property type="component" value="Unassembled WGS sequence"/>
</dbReference>
<organism evidence="6 7">
    <name type="scientific">Sinorhizobium glycinis</name>
    <dbReference type="NCBI Taxonomy" id="1472378"/>
    <lineage>
        <taxon>Bacteria</taxon>
        <taxon>Pseudomonadati</taxon>
        <taxon>Pseudomonadota</taxon>
        <taxon>Alphaproteobacteria</taxon>
        <taxon>Hyphomicrobiales</taxon>
        <taxon>Rhizobiaceae</taxon>
        <taxon>Sinorhizobium/Ensifer group</taxon>
        <taxon>Sinorhizobium</taxon>
    </lineage>
</organism>
<name>A0A178XJ25_9HYPH</name>
<dbReference type="SUPFAM" id="SSF48498">
    <property type="entry name" value="Tetracyclin repressor-like, C-terminal domain"/>
    <property type="match status" value="1"/>
</dbReference>
<dbReference type="PANTHER" id="PTHR47506:SF7">
    <property type="entry name" value="TRANSCRIPTIONAL REGULATORY PROTEIN"/>
    <property type="match status" value="1"/>
</dbReference>
<dbReference type="OrthoDB" id="9798857at2"/>
<feature type="domain" description="HTH tetR-type" evidence="5">
    <location>
        <begin position="9"/>
        <end position="69"/>
    </location>
</feature>
<keyword evidence="7" id="KW-1185">Reference proteome</keyword>
<feature type="DNA-binding region" description="H-T-H motif" evidence="4">
    <location>
        <begin position="32"/>
        <end position="51"/>
    </location>
</feature>
<dbReference type="EMBL" id="LPUX01000067">
    <property type="protein sequence ID" value="OAP35249.1"/>
    <property type="molecule type" value="Genomic_DNA"/>
</dbReference>
<reference evidence="6 7" key="1">
    <citation type="journal article" date="2016" name="Int. J. Syst. Evol. Microbiol.">
        <title>Ensifer glycinis sp. nov., an novel rhizobial species associated with Glycine spp.</title>
        <authorList>
            <person name="Yan H."/>
            <person name="Yan J."/>
            <person name="Sui X.H."/>
            <person name="Wang E.T."/>
            <person name="Chen W.X."/>
            <person name="Zhang X.X."/>
            <person name="Chen W.F."/>
        </authorList>
    </citation>
    <scope>NUCLEOTIDE SEQUENCE [LARGE SCALE GENOMIC DNA]</scope>
    <source>
        <strain evidence="6 7">CCBAU 23380</strain>
    </source>
</reference>
<evidence type="ECO:0000256" key="4">
    <source>
        <dbReference type="PROSITE-ProRule" id="PRU00335"/>
    </source>
</evidence>
<gene>
    <name evidence="6" type="ORF">AU381_26290</name>
</gene>
<dbReference type="AlphaFoldDB" id="A0A178XJ25"/>
<dbReference type="Gene3D" id="1.10.10.60">
    <property type="entry name" value="Homeodomain-like"/>
    <property type="match status" value="1"/>
</dbReference>
<dbReference type="STRING" id="1472378.AU381_26290"/>
<dbReference type="InterPro" id="IPR036271">
    <property type="entry name" value="Tet_transcr_reg_TetR-rel_C_sf"/>
</dbReference>
<evidence type="ECO:0000259" key="5">
    <source>
        <dbReference type="PROSITE" id="PS50977"/>
    </source>
</evidence>
<sequence length="194" mass="20374">MRYEKGHKDATRARIIDIASKRFRAEGIDAVGVASMMADAGLTHGGFYSHFPSKEDLVVAALADALDRGQAALAAAAEEAGVKGIIARFMSAQHRDHPEVGCAAAALAPELARHPEGTRAVLSAKIEERVALIERHLPPTASAEARRRSATAIFATMMGSLQLSRIATDAVAADAILAAGAEAAERLVDTLPTR</sequence>
<dbReference type="Pfam" id="PF00440">
    <property type="entry name" value="TetR_N"/>
    <property type="match status" value="1"/>
</dbReference>
<dbReference type="PRINTS" id="PR00455">
    <property type="entry name" value="HTHTETR"/>
</dbReference>
<dbReference type="GO" id="GO:0003677">
    <property type="term" value="F:DNA binding"/>
    <property type="evidence" value="ECO:0007669"/>
    <property type="project" value="UniProtKB-UniRule"/>
</dbReference>
<evidence type="ECO:0000256" key="3">
    <source>
        <dbReference type="ARBA" id="ARBA00023163"/>
    </source>
</evidence>
<dbReference type="RefSeq" id="WP_064244484.1">
    <property type="nucleotide sequence ID" value="NZ_LPUX01000067.1"/>
</dbReference>
<evidence type="ECO:0000313" key="7">
    <source>
        <dbReference type="Proteomes" id="UP000094025"/>
    </source>
</evidence>
<evidence type="ECO:0000313" key="6">
    <source>
        <dbReference type="EMBL" id="OAP35249.1"/>
    </source>
</evidence>
<dbReference type="InterPro" id="IPR009057">
    <property type="entry name" value="Homeodomain-like_sf"/>
</dbReference>
<accession>A0A178XJ25</accession>
<dbReference type="Gene3D" id="1.10.357.10">
    <property type="entry name" value="Tetracycline Repressor, domain 2"/>
    <property type="match status" value="1"/>
</dbReference>
<proteinExistence type="predicted"/>
<dbReference type="InterPro" id="IPR001647">
    <property type="entry name" value="HTH_TetR"/>
</dbReference>
<protein>
    <recommendedName>
        <fullName evidence="5">HTH tetR-type domain-containing protein</fullName>
    </recommendedName>
</protein>